<dbReference type="CDD" id="cd00212">
    <property type="entry name" value="PTS_IIB_glc"/>
    <property type="match status" value="1"/>
</dbReference>
<feature type="transmembrane region" description="Helical" evidence="12">
    <location>
        <begin position="63"/>
        <end position="84"/>
    </location>
</feature>
<dbReference type="AlphaFoldDB" id="A0A1S8TW11"/>
<keyword evidence="7 12" id="KW-0812">Transmembrane</keyword>
<dbReference type="EMBL" id="LZZM01000043">
    <property type="protein sequence ID" value="OOM81926.1"/>
    <property type="molecule type" value="Genomic_DNA"/>
</dbReference>
<dbReference type="PANTHER" id="PTHR30009">
    <property type="entry name" value="CYTOCHROME C-TYPE SYNTHESIS PROTEIN AND PTS TRANSMEMBRANE COMPONENT"/>
    <property type="match status" value="1"/>
</dbReference>
<dbReference type="Gene3D" id="3.30.1360.60">
    <property type="entry name" value="Glucose permease domain IIB"/>
    <property type="match status" value="1"/>
</dbReference>
<dbReference type="GO" id="GO:0008982">
    <property type="term" value="F:protein-N(PI)-phosphohistidine-sugar phosphotransferase activity"/>
    <property type="evidence" value="ECO:0007669"/>
    <property type="project" value="InterPro"/>
</dbReference>
<comment type="caution">
    <text evidence="15">The sequence shown here is derived from an EMBL/GenBank/DDBJ whole genome shotgun (WGS) entry which is preliminary data.</text>
</comment>
<dbReference type="OrthoDB" id="9764327at2"/>
<evidence type="ECO:0000256" key="12">
    <source>
        <dbReference type="SAM" id="Phobius"/>
    </source>
</evidence>
<evidence type="ECO:0000256" key="9">
    <source>
        <dbReference type="ARBA" id="ARBA00022989"/>
    </source>
</evidence>
<dbReference type="InterPro" id="IPR013013">
    <property type="entry name" value="PTS_EIIC_1"/>
</dbReference>
<feature type="transmembrane region" description="Helical" evidence="12">
    <location>
        <begin position="362"/>
        <end position="383"/>
    </location>
</feature>
<sequence>MTSNSYFSKFQQLGKVLMTPILILPIAGILMGIGSAFLSPSVMKTMPFLQMQFFKLFFSLLKSSGSIVFNNLPAIFAISITIGYAKKEKGIAALSAFLGYMVMNVTMSALLINLGKINPDKLLVGQSNILGVPTVDTGVFGGIIVGFLIVYLHNKYYNISLPPVLSIFSGTKFVPMVSIIGSLILGLILSVVWPFIQGLLIELSMVIKNSGAFGSMIYGLAERALLPFGLHHFVYLPFFFTSLGGSIEIGGKVVEGAVNIYQAQLATPGEMFNIDVTRFAMNGKVIESMFGLPGAALAMYKCAKPERKKVIGGFFLAAVIPAFFSGITEPIEFAFLFAAPVLYGIHAIFAGIAYFVTYLLQINIPGSAAFGGPFLSFIFNGIMQSDKGSHWIFVPIIGVIYFSLYYFSFKFAIKKWDLKTPGREREEDSEESSIVSSSNTIINDIIDALGGKNNIKSVDACFTRLRVSINDMSMVKDDNTWKKLGANGVVKVKDGVQVIYGAKADVYKTQVRDLLGME</sequence>
<feature type="domain" description="PTS EIIC type-1" evidence="14">
    <location>
        <begin position="4"/>
        <end position="425"/>
    </location>
</feature>
<feature type="active site" description="Phosphocysteine intermediate; for EIIB activity" evidence="11">
    <location>
        <position position="461"/>
    </location>
</feature>
<feature type="transmembrane region" description="Helical" evidence="12">
    <location>
        <begin position="310"/>
        <end position="327"/>
    </location>
</feature>
<dbReference type="GO" id="GO:0005886">
    <property type="term" value="C:plasma membrane"/>
    <property type="evidence" value="ECO:0007669"/>
    <property type="project" value="UniProtKB-SubCell"/>
</dbReference>
<dbReference type="GO" id="GO:0090563">
    <property type="term" value="F:protein-phosphocysteine-sugar phosphotransferase activity"/>
    <property type="evidence" value="ECO:0007669"/>
    <property type="project" value="TreeGrafter"/>
</dbReference>
<evidence type="ECO:0000256" key="7">
    <source>
        <dbReference type="ARBA" id="ARBA00022692"/>
    </source>
</evidence>
<feature type="transmembrane region" description="Helical" evidence="12">
    <location>
        <begin position="132"/>
        <end position="152"/>
    </location>
</feature>
<keyword evidence="10 12" id="KW-0472">Membrane</keyword>
<keyword evidence="16" id="KW-1185">Reference proteome</keyword>
<dbReference type="InterPro" id="IPR018113">
    <property type="entry name" value="PTrfase_EIIB_Cys"/>
</dbReference>
<keyword evidence="8" id="KW-0418">Kinase</keyword>
<evidence type="ECO:0000256" key="2">
    <source>
        <dbReference type="ARBA" id="ARBA00022448"/>
    </source>
</evidence>
<feature type="transmembrane region" description="Helical" evidence="12">
    <location>
        <begin position="389"/>
        <end position="409"/>
    </location>
</feature>
<keyword evidence="4" id="KW-0762">Sugar transport</keyword>
<feature type="transmembrane region" description="Helical" evidence="12">
    <location>
        <begin position="21"/>
        <end position="43"/>
    </location>
</feature>
<dbReference type="InterPro" id="IPR036878">
    <property type="entry name" value="Glu_permease_IIB"/>
</dbReference>
<protein>
    <submittedName>
        <fullName evidence="15">PTS system glucoside-specific EIICBA component</fullName>
    </submittedName>
</protein>
<dbReference type="PROSITE" id="PS51098">
    <property type="entry name" value="PTS_EIIB_TYPE_1"/>
    <property type="match status" value="1"/>
</dbReference>
<proteinExistence type="predicted"/>
<dbReference type="STRING" id="29367.CLPUN_07880"/>
<dbReference type="InterPro" id="IPR050429">
    <property type="entry name" value="PTS_Glucose_EIICBA"/>
</dbReference>
<dbReference type="RefSeq" id="WP_077846067.1">
    <property type="nucleotide sequence ID" value="NZ_LZZM01000043.1"/>
</dbReference>
<evidence type="ECO:0000256" key="5">
    <source>
        <dbReference type="ARBA" id="ARBA00022679"/>
    </source>
</evidence>
<feature type="transmembrane region" description="Helical" evidence="12">
    <location>
        <begin position="216"/>
        <end position="240"/>
    </location>
</feature>
<gene>
    <name evidence="15" type="primary">glcB_2</name>
    <name evidence="15" type="ORF">CLPUN_07880</name>
</gene>
<dbReference type="InterPro" id="IPR003352">
    <property type="entry name" value="PTS_EIIC"/>
</dbReference>
<dbReference type="SUPFAM" id="SSF55604">
    <property type="entry name" value="Glucose permease domain IIB"/>
    <property type="match status" value="1"/>
</dbReference>
<evidence type="ECO:0000313" key="16">
    <source>
        <dbReference type="Proteomes" id="UP000190890"/>
    </source>
</evidence>
<dbReference type="GO" id="GO:0009401">
    <property type="term" value="P:phosphoenolpyruvate-dependent sugar phosphotransferase system"/>
    <property type="evidence" value="ECO:0007669"/>
    <property type="project" value="UniProtKB-KW"/>
</dbReference>
<evidence type="ECO:0000256" key="3">
    <source>
        <dbReference type="ARBA" id="ARBA00022475"/>
    </source>
</evidence>
<keyword evidence="6" id="KW-0598">Phosphotransferase system</keyword>
<reference evidence="15 16" key="1">
    <citation type="submission" date="2016-05" db="EMBL/GenBank/DDBJ databases">
        <title>Microbial solvent formation.</title>
        <authorList>
            <person name="Poehlein A."/>
            <person name="Montoya Solano J.D."/>
            <person name="Flitsch S."/>
            <person name="Krabben P."/>
            <person name="Duerre P."/>
            <person name="Daniel R."/>
        </authorList>
    </citation>
    <scope>NUCLEOTIDE SEQUENCE [LARGE SCALE GENOMIC DNA]</scope>
    <source>
        <strain evidence="15 16">DSM 2619</strain>
    </source>
</reference>
<dbReference type="GO" id="GO:0016301">
    <property type="term" value="F:kinase activity"/>
    <property type="evidence" value="ECO:0007669"/>
    <property type="project" value="UniProtKB-KW"/>
</dbReference>
<keyword evidence="2" id="KW-0813">Transport</keyword>
<evidence type="ECO:0000256" key="6">
    <source>
        <dbReference type="ARBA" id="ARBA00022683"/>
    </source>
</evidence>
<dbReference type="PANTHER" id="PTHR30009:SF20">
    <property type="entry name" value="PTS SYSTEM GLUCOSE-SPECIFIC EIICB COMPONENT-RELATED"/>
    <property type="match status" value="1"/>
</dbReference>
<keyword evidence="5" id="KW-0808">Transferase</keyword>
<dbReference type="InterPro" id="IPR001996">
    <property type="entry name" value="PTS_IIB_1"/>
</dbReference>
<feature type="transmembrane region" description="Helical" evidence="12">
    <location>
        <begin position="333"/>
        <end position="355"/>
    </location>
</feature>
<feature type="transmembrane region" description="Helical" evidence="12">
    <location>
        <begin position="173"/>
        <end position="196"/>
    </location>
</feature>
<evidence type="ECO:0000256" key="1">
    <source>
        <dbReference type="ARBA" id="ARBA00004651"/>
    </source>
</evidence>
<dbReference type="Pfam" id="PF00367">
    <property type="entry name" value="PTS_EIIB"/>
    <property type="match status" value="1"/>
</dbReference>
<organism evidence="15 16">
    <name type="scientific">Clostridium puniceum</name>
    <dbReference type="NCBI Taxonomy" id="29367"/>
    <lineage>
        <taxon>Bacteria</taxon>
        <taxon>Bacillati</taxon>
        <taxon>Bacillota</taxon>
        <taxon>Clostridia</taxon>
        <taxon>Eubacteriales</taxon>
        <taxon>Clostridiaceae</taxon>
        <taxon>Clostridium</taxon>
    </lineage>
</organism>
<evidence type="ECO:0000313" key="15">
    <source>
        <dbReference type="EMBL" id="OOM81926.1"/>
    </source>
</evidence>
<dbReference type="NCBIfam" id="TIGR00826">
    <property type="entry name" value="EIIB_glc"/>
    <property type="match status" value="1"/>
</dbReference>
<dbReference type="PROSITE" id="PS51103">
    <property type="entry name" value="PTS_EIIC_TYPE_1"/>
    <property type="match status" value="1"/>
</dbReference>
<evidence type="ECO:0000256" key="4">
    <source>
        <dbReference type="ARBA" id="ARBA00022597"/>
    </source>
</evidence>
<keyword evidence="3" id="KW-1003">Cell membrane</keyword>
<evidence type="ECO:0000256" key="8">
    <source>
        <dbReference type="ARBA" id="ARBA00022777"/>
    </source>
</evidence>
<feature type="transmembrane region" description="Helical" evidence="12">
    <location>
        <begin position="91"/>
        <end position="112"/>
    </location>
</feature>
<dbReference type="Pfam" id="PF02378">
    <property type="entry name" value="PTS_EIIC"/>
    <property type="match status" value="1"/>
</dbReference>
<evidence type="ECO:0000259" key="14">
    <source>
        <dbReference type="PROSITE" id="PS51103"/>
    </source>
</evidence>
<accession>A0A1S8TW11</accession>
<feature type="domain" description="PTS EIIB type-1" evidence="13">
    <location>
        <begin position="439"/>
        <end position="518"/>
    </location>
</feature>
<comment type="subcellular location">
    <subcellularLocation>
        <location evidence="1">Cell membrane</location>
        <topology evidence="1">Multi-pass membrane protein</topology>
    </subcellularLocation>
</comment>
<dbReference type="Proteomes" id="UP000190890">
    <property type="component" value="Unassembled WGS sequence"/>
</dbReference>
<keyword evidence="9 12" id="KW-1133">Transmembrane helix</keyword>
<evidence type="ECO:0000256" key="11">
    <source>
        <dbReference type="PROSITE-ProRule" id="PRU00421"/>
    </source>
</evidence>
<evidence type="ECO:0000256" key="10">
    <source>
        <dbReference type="ARBA" id="ARBA00023136"/>
    </source>
</evidence>
<dbReference type="PROSITE" id="PS01035">
    <property type="entry name" value="PTS_EIIB_TYPE_1_CYS"/>
    <property type="match status" value="1"/>
</dbReference>
<name>A0A1S8TW11_9CLOT</name>
<evidence type="ECO:0000259" key="13">
    <source>
        <dbReference type="PROSITE" id="PS51098"/>
    </source>
</evidence>